<organism evidence="2 3">
    <name type="scientific">Rhizophagus clarus</name>
    <dbReference type="NCBI Taxonomy" id="94130"/>
    <lineage>
        <taxon>Eukaryota</taxon>
        <taxon>Fungi</taxon>
        <taxon>Fungi incertae sedis</taxon>
        <taxon>Mucoromycota</taxon>
        <taxon>Glomeromycotina</taxon>
        <taxon>Glomeromycetes</taxon>
        <taxon>Glomerales</taxon>
        <taxon>Glomeraceae</taxon>
        <taxon>Rhizophagus</taxon>
    </lineage>
</organism>
<dbReference type="PANTHER" id="PTHR46579">
    <property type="entry name" value="F5/8 TYPE C DOMAIN-CONTAINING PROTEIN-RELATED"/>
    <property type="match status" value="1"/>
</dbReference>
<keyword evidence="3" id="KW-1185">Reference proteome</keyword>
<dbReference type="Proteomes" id="UP000247702">
    <property type="component" value="Unassembled WGS sequence"/>
</dbReference>
<feature type="compositionally biased region" description="Polar residues" evidence="1">
    <location>
        <begin position="1"/>
        <end position="10"/>
    </location>
</feature>
<dbReference type="AlphaFoldDB" id="A0A2Z6R1Z4"/>
<reference evidence="2 3" key="1">
    <citation type="submission" date="2017-11" db="EMBL/GenBank/DDBJ databases">
        <title>The genome of Rhizophagus clarus HR1 reveals common genetic basis of auxotrophy among arbuscular mycorrhizal fungi.</title>
        <authorList>
            <person name="Kobayashi Y."/>
        </authorList>
    </citation>
    <scope>NUCLEOTIDE SEQUENCE [LARGE SCALE GENOMIC DNA]</scope>
    <source>
        <strain evidence="2 3">HR1</strain>
    </source>
</reference>
<name>A0A2Z6R1Z4_9GLOM</name>
<evidence type="ECO:0000256" key="1">
    <source>
        <dbReference type="SAM" id="MobiDB-lite"/>
    </source>
</evidence>
<proteinExistence type="predicted"/>
<feature type="region of interest" description="Disordered" evidence="1">
    <location>
        <begin position="1"/>
        <end position="77"/>
    </location>
</feature>
<feature type="compositionally biased region" description="Acidic residues" evidence="1">
    <location>
        <begin position="47"/>
        <end position="71"/>
    </location>
</feature>
<sequence>MARKQSSNQLKKQKRDNLDSFHSNKPSDNEDSILLDSFFPDSFQLSNEEEKEDDDDDDDDKNQEEKNEDEDNIKNIFTSPKFDSDEVFVMENLNDSLETEIILWAFKFQQRFRLTDMALEALIKFLHILLTRLNKLQFKNFPNSLYMAKKYLHIFQPKMQLVVCNNCHKMNNIKDIVAYKEEEKVAIKNCLHEEFPNNLIPNCHNQCNNPLTILKKNKRETIALPCMLFPKPRVQRKENIYSDIYDGKVWKTFPFDGSTFFTPETVTTNLDNDDRKILGHFVQACNLLVARFITKNDLKEAQERLKDMTCIIKNTYGLEFITNYWLFPFERLNGYIGSYPNNNRQIEPELMKIVLRNILVDYHLTCRWSSGLLDESLCLFMPRKAVGSLALTVEREELQHFLSMRHNTSTFFKIYGTEKLPGQMLKPSYFKVIMPLELRRFLCEWYSILYEKE</sequence>
<accession>A0A2Z6R1Z4</accession>
<evidence type="ECO:0008006" key="4">
    <source>
        <dbReference type="Google" id="ProtNLM"/>
    </source>
</evidence>
<comment type="caution">
    <text evidence="2">The sequence shown here is derived from an EMBL/GenBank/DDBJ whole genome shotgun (WGS) entry which is preliminary data.</text>
</comment>
<gene>
    <name evidence="2" type="ORF">RclHR1_27500001</name>
</gene>
<dbReference type="PANTHER" id="PTHR46579:SF1">
    <property type="entry name" value="F5_8 TYPE C DOMAIN-CONTAINING PROTEIN"/>
    <property type="match status" value="1"/>
</dbReference>
<dbReference type="EMBL" id="BEXD01001947">
    <property type="protein sequence ID" value="GBB96427.1"/>
    <property type="molecule type" value="Genomic_DNA"/>
</dbReference>
<evidence type="ECO:0000313" key="2">
    <source>
        <dbReference type="EMBL" id="GBB96427.1"/>
    </source>
</evidence>
<protein>
    <recommendedName>
        <fullName evidence="4">Transposase domain-containing protein</fullName>
    </recommendedName>
</protein>
<evidence type="ECO:0000313" key="3">
    <source>
        <dbReference type="Proteomes" id="UP000247702"/>
    </source>
</evidence>